<dbReference type="GO" id="GO:0008076">
    <property type="term" value="C:voltage-gated potassium channel complex"/>
    <property type="evidence" value="ECO:0007669"/>
    <property type="project" value="InterPro"/>
</dbReference>
<dbReference type="PANTHER" id="PTHR11537:SF254">
    <property type="entry name" value="POTASSIUM VOLTAGE-GATED CHANNEL PROTEIN SHAB"/>
    <property type="match status" value="1"/>
</dbReference>
<evidence type="ECO:0000256" key="7">
    <source>
        <dbReference type="ARBA" id="ARBA00022958"/>
    </source>
</evidence>
<evidence type="ECO:0000256" key="12">
    <source>
        <dbReference type="SAM" id="Phobius"/>
    </source>
</evidence>
<keyword evidence="10 12" id="KW-0472">Membrane</keyword>
<dbReference type="RefSeq" id="WP_201825988.1">
    <property type="nucleotide sequence ID" value="NZ_JAERRA010000001.1"/>
</dbReference>
<evidence type="ECO:0000256" key="2">
    <source>
        <dbReference type="ARBA" id="ARBA00022448"/>
    </source>
</evidence>
<feature type="transmembrane region" description="Helical" evidence="12">
    <location>
        <begin position="73"/>
        <end position="91"/>
    </location>
</feature>
<dbReference type="InterPro" id="IPR005821">
    <property type="entry name" value="Ion_trans_dom"/>
</dbReference>
<keyword evidence="9" id="KW-0406">Ion transport</keyword>
<accession>A0A9X0XFV8</accession>
<keyword evidence="7" id="KW-0630">Potassium</keyword>
<name>A0A9X0XFV8_9BURK</name>
<evidence type="ECO:0000256" key="11">
    <source>
        <dbReference type="ARBA" id="ARBA00023303"/>
    </source>
</evidence>
<evidence type="ECO:0000256" key="1">
    <source>
        <dbReference type="ARBA" id="ARBA00004141"/>
    </source>
</evidence>
<feature type="transmembrane region" description="Helical" evidence="12">
    <location>
        <begin position="196"/>
        <end position="216"/>
    </location>
</feature>
<feature type="transmembrane region" description="Helical" evidence="12">
    <location>
        <begin position="103"/>
        <end position="125"/>
    </location>
</feature>
<evidence type="ECO:0000256" key="8">
    <source>
        <dbReference type="ARBA" id="ARBA00022989"/>
    </source>
</evidence>
<proteinExistence type="predicted"/>
<feature type="domain" description="Ion transport" evidence="13">
    <location>
        <begin position="42"/>
        <end position="255"/>
    </location>
</feature>
<feature type="transmembrane region" description="Helical" evidence="12">
    <location>
        <begin position="228"/>
        <end position="247"/>
    </location>
</feature>
<evidence type="ECO:0000313" key="14">
    <source>
        <dbReference type="EMBL" id="MBL0720157.1"/>
    </source>
</evidence>
<organism evidence="14 15">
    <name type="scientific">Aquariibacter lacus</name>
    <dbReference type="NCBI Taxonomy" id="2801332"/>
    <lineage>
        <taxon>Bacteria</taxon>
        <taxon>Pseudomonadati</taxon>
        <taxon>Pseudomonadota</taxon>
        <taxon>Betaproteobacteria</taxon>
        <taxon>Burkholderiales</taxon>
        <taxon>Sphaerotilaceae</taxon>
        <taxon>Aquariibacter</taxon>
    </lineage>
</organism>
<dbReference type="Gene3D" id="1.10.287.70">
    <property type="match status" value="1"/>
</dbReference>
<keyword evidence="5" id="KW-0631">Potassium channel</keyword>
<dbReference type="Proteomes" id="UP000643207">
    <property type="component" value="Unassembled WGS sequence"/>
</dbReference>
<protein>
    <submittedName>
        <fullName evidence="14">Ion transporter</fullName>
    </submittedName>
</protein>
<evidence type="ECO:0000256" key="4">
    <source>
        <dbReference type="ARBA" id="ARBA00022692"/>
    </source>
</evidence>
<keyword evidence="8 12" id="KW-1133">Transmembrane helix</keyword>
<feature type="transmembrane region" description="Helical" evidence="12">
    <location>
        <begin position="145"/>
        <end position="163"/>
    </location>
</feature>
<comment type="subcellular location">
    <subcellularLocation>
        <location evidence="1">Membrane</location>
        <topology evidence="1">Multi-pass membrane protein</topology>
    </subcellularLocation>
</comment>
<evidence type="ECO:0000313" key="15">
    <source>
        <dbReference type="Proteomes" id="UP000643207"/>
    </source>
</evidence>
<comment type="caution">
    <text evidence="14">The sequence shown here is derived from an EMBL/GenBank/DDBJ whole genome shotgun (WGS) entry which is preliminary data.</text>
</comment>
<keyword evidence="15" id="KW-1185">Reference proteome</keyword>
<keyword evidence="3" id="KW-0633">Potassium transport</keyword>
<dbReference type="SUPFAM" id="SSF81324">
    <property type="entry name" value="Voltage-gated potassium channels"/>
    <property type="match status" value="1"/>
</dbReference>
<dbReference type="PANTHER" id="PTHR11537">
    <property type="entry name" value="VOLTAGE-GATED POTASSIUM CHANNEL"/>
    <property type="match status" value="1"/>
</dbReference>
<dbReference type="EMBL" id="JAERRA010000001">
    <property type="protein sequence ID" value="MBL0720157.1"/>
    <property type="molecule type" value="Genomic_DNA"/>
</dbReference>
<evidence type="ECO:0000256" key="3">
    <source>
        <dbReference type="ARBA" id="ARBA00022538"/>
    </source>
</evidence>
<feature type="transmembrane region" description="Helical" evidence="12">
    <location>
        <begin position="43"/>
        <end position="61"/>
    </location>
</feature>
<gene>
    <name evidence="14" type="ORF">JI742_09675</name>
</gene>
<evidence type="ECO:0000259" key="13">
    <source>
        <dbReference type="Pfam" id="PF00520"/>
    </source>
</evidence>
<dbReference type="Gene3D" id="1.20.120.350">
    <property type="entry name" value="Voltage-gated potassium channels. Chain C"/>
    <property type="match status" value="1"/>
</dbReference>
<reference evidence="14 15" key="1">
    <citation type="submission" date="2021-01" db="EMBL/GenBank/DDBJ databases">
        <title>Piscinibacter sp. Jin2 Genome sequencing and assembly.</title>
        <authorList>
            <person name="Kim I."/>
        </authorList>
    </citation>
    <scope>NUCLEOTIDE SEQUENCE [LARGE SCALE GENOMIC DNA]</scope>
    <source>
        <strain evidence="14 15">Jin2</strain>
    </source>
</reference>
<sequence length="295" mass="32548">MARPPRPLPAPAPSRADFGKPLQGWRLRLYTIIFEAETRAGRAFDIALIVAILASVAVVIADSVAPLHARHGALFGVLEWGFTLVFTLEYLARLACVRHPLRYATSFYGVIDLLAVLPTYLAFFVPELHALIDVRLLRLLRVFRIFKLGAYVEEYGALGRALLASRRKIAVFLSFVLMVVTVMGTLMYVVEGPEHGFTSIPTAIYWAITTMTTVGFGDITPKTDLGRLIASVMMLLGWGTLAVPTGIVTAEFTAQRLVREPTTRSCHECLSEGHLPSARFCRDCGAQLPVFQRDA</sequence>
<dbReference type="InterPro" id="IPR027359">
    <property type="entry name" value="Volt_channel_dom_sf"/>
</dbReference>
<dbReference type="GO" id="GO:0005249">
    <property type="term" value="F:voltage-gated potassium channel activity"/>
    <property type="evidence" value="ECO:0007669"/>
    <property type="project" value="InterPro"/>
</dbReference>
<feature type="transmembrane region" description="Helical" evidence="12">
    <location>
        <begin position="170"/>
        <end position="190"/>
    </location>
</feature>
<dbReference type="Pfam" id="PF00520">
    <property type="entry name" value="Ion_trans"/>
    <property type="match status" value="1"/>
</dbReference>
<evidence type="ECO:0000256" key="6">
    <source>
        <dbReference type="ARBA" id="ARBA00022882"/>
    </source>
</evidence>
<keyword evidence="11" id="KW-0407">Ion channel</keyword>
<evidence type="ECO:0000256" key="5">
    <source>
        <dbReference type="ARBA" id="ARBA00022826"/>
    </source>
</evidence>
<evidence type="ECO:0000256" key="10">
    <source>
        <dbReference type="ARBA" id="ARBA00023136"/>
    </source>
</evidence>
<evidence type="ECO:0000256" key="9">
    <source>
        <dbReference type="ARBA" id="ARBA00023065"/>
    </source>
</evidence>
<keyword evidence="2" id="KW-0813">Transport</keyword>
<dbReference type="GO" id="GO:0001508">
    <property type="term" value="P:action potential"/>
    <property type="evidence" value="ECO:0007669"/>
    <property type="project" value="TreeGrafter"/>
</dbReference>
<keyword evidence="4 12" id="KW-0812">Transmembrane</keyword>
<dbReference type="InterPro" id="IPR028325">
    <property type="entry name" value="VG_K_chnl"/>
</dbReference>
<dbReference type="AlphaFoldDB" id="A0A9X0XFV8"/>
<dbReference type="PRINTS" id="PR00169">
    <property type="entry name" value="KCHANNEL"/>
</dbReference>
<keyword evidence="6" id="KW-0851">Voltage-gated channel</keyword>